<gene>
    <name evidence="1" type="ORF">NCTC12877_00020</name>
    <name evidence="2" type="ORF">NCTC12877_00056</name>
</gene>
<dbReference type="STRING" id="1122244.GCA_000426885_02350"/>
<dbReference type="AlphaFoldDB" id="A0A378QDS1"/>
<proteinExistence type="predicted"/>
<dbReference type="EMBL" id="UGQB01000002">
    <property type="protein sequence ID" value="STZ01593.1"/>
    <property type="molecule type" value="Genomic_DNA"/>
</dbReference>
<reference evidence="1 3" key="1">
    <citation type="submission" date="2018-06" db="EMBL/GenBank/DDBJ databases">
        <authorList>
            <consortium name="Pathogen Informatics"/>
            <person name="Doyle S."/>
        </authorList>
    </citation>
    <scope>NUCLEOTIDE SEQUENCE [LARGE SCALE GENOMIC DNA]</scope>
    <source>
        <strain evidence="1 3">NCTC12877</strain>
    </source>
</reference>
<dbReference type="RefSeq" id="WP_029103700.1">
    <property type="nucleotide sequence ID" value="NZ_UGQB01000002.1"/>
</dbReference>
<dbReference type="Proteomes" id="UP000254065">
    <property type="component" value="Unassembled WGS sequence"/>
</dbReference>
<sequence>MKLSLLGVFCLSVLVAGCQTYPKHPTSPKTWGRVEPVNRFVPHELRPYEVPPKVAYVDEKNIVPKQIIVVKED</sequence>
<accession>A0A378QDS1</accession>
<evidence type="ECO:0000313" key="3">
    <source>
        <dbReference type="Proteomes" id="UP000254065"/>
    </source>
</evidence>
<keyword evidence="3" id="KW-1185">Reference proteome</keyword>
<organism evidence="1 3">
    <name type="scientific">Moraxella caprae</name>
    <dbReference type="NCBI Taxonomy" id="90240"/>
    <lineage>
        <taxon>Bacteria</taxon>
        <taxon>Pseudomonadati</taxon>
        <taxon>Pseudomonadota</taxon>
        <taxon>Gammaproteobacteria</taxon>
        <taxon>Moraxellales</taxon>
        <taxon>Moraxellaceae</taxon>
        <taxon>Moraxella</taxon>
    </lineage>
</organism>
<evidence type="ECO:0000313" key="2">
    <source>
        <dbReference type="EMBL" id="STZ01593.1"/>
    </source>
</evidence>
<dbReference type="EMBL" id="UGQB01000002">
    <property type="protein sequence ID" value="STY98640.1"/>
    <property type="molecule type" value="Genomic_DNA"/>
</dbReference>
<protein>
    <submittedName>
        <fullName evidence="1">Uncharacterized protein</fullName>
    </submittedName>
</protein>
<evidence type="ECO:0000313" key="1">
    <source>
        <dbReference type="EMBL" id="STY98640.1"/>
    </source>
</evidence>
<name>A0A378QDS1_9GAMM</name>
<dbReference type="PROSITE" id="PS51257">
    <property type="entry name" value="PROKAR_LIPOPROTEIN"/>
    <property type="match status" value="1"/>
</dbReference>